<dbReference type="AlphaFoldDB" id="A0A7C4JIS5"/>
<dbReference type="GO" id="GO:0016301">
    <property type="term" value="F:kinase activity"/>
    <property type="evidence" value="ECO:0007669"/>
    <property type="project" value="UniProtKB-KW"/>
</dbReference>
<comment type="caution">
    <text evidence="2">The sequence shown here is derived from an EMBL/GenBank/DDBJ whole genome shotgun (WGS) entry which is preliminary data.</text>
</comment>
<proteinExistence type="predicted"/>
<keyword evidence="1" id="KW-0472">Membrane</keyword>
<feature type="transmembrane region" description="Helical" evidence="1">
    <location>
        <begin position="111"/>
        <end position="131"/>
    </location>
</feature>
<accession>A0A7C4JIS5</accession>
<feature type="transmembrane region" description="Helical" evidence="1">
    <location>
        <begin position="171"/>
        <end position="199"/>
    </location>
</feature>
<feature type="transmembrane region" description="Helical" evidence="1">
    <location>
        <begin position="20"/>
        <end position="39"/>
    </location>
</feature>
<feature type="transmembrane region" description="Helical" evidence="1">
    <location>
        <begin position="211"/>
        <end position="228"/>
    </location>
</feature>
<keyword evidence="2" id="KW-0808">Transferase</keyword>
<keyword evidence="1" id="KW-1133">Transmembrane helix</keyword>
<feature type="transmembrane region" description="Helical" evidence="1">
    <location>
        <begin position="137"/>
        <end position="159"/>
    </location>
</feature>
<name>A0A7C4JIS5_9CREN</name>
<organism evidence="2">
    <name type="scientific">Ignisphaera aggregans</name>
    <dbReference type="NCBI Taxonomy" id="334771"/>
    <lineage>
        <taxon>Archaea</taxon>
        <taxon>Thermoproteota</taxon>
        <taxon>Thermoprotei</taxon>
        <taxon>Desulfurococcales</taxon>
        <taxon>Desulfurococcaceae</taxon>
        <taxon>Ignisphaera</taxon>
    </lineage>
</organism>
<dbReference type="EMBL" id="DTBD01000013">
    <property type="protein sequence ID" value="HGQ63997.1"/>
    <property type="molecule type" value="Genomic_DNA"/>
</dbReference>
<protein>
    <submittedName>
        <fullName evidence="2">Dolichol kinase</fullName>
    </submittedName>
</protein>
<keyword evidence="2" id="KW-0418">Kinase</keyword>
<evidence type="ECO:0000256" key="1">
    <source>
        <dbReference type="SAM" id="Phobius"/>
    </source>
</evidence>
<reference evidence="2" key="1">
    <citation type="journal article" date="2020" name="mSystems">
        <title>Genome- and Community-Level Interaction Insights into Carbon Utilization and Element Cycling Functions of Hydrothermarchaeota in Hydrothermal Sediment.</title>
        <authorList>
            <person name="Zhou Z."/>
            <person name="Liu Y."/>
            <person name="Xu W."/>
            <person name="Pan J."/>
            <person name="Luo Z.H."/>
            <person name="Li M."/>
        </authorList>
    </citation>
    <scope>NUCLEOTIDE SEQUENCE [LARGE SCALE GENOMIC DNA]</scope>
    <source>
        <strain evidence="2">SpSt-637</strain>
    </source>
</reference>
<keyword evidence="1" id="KW-0812">Transmembrane</keyword>
<feature type="transmembrane region" description="Helical" evidence="1">
    <location>
        <begin position="82"/>
        <end position="99"/>
    </location>
</feature>
<gene>
    <name evidence="2" type="ORF">ENU08_01980</name>
</gene>
<sequence length="229" mass="25563">MTLSLNMMPINDILLDALKALPLFLYILFLVCVLTKKLYDVMIAKGLKPNVAVYFNRKIIHMLSGGVVALLLPMLFKEPFMPMAYAYVLALATYLPHRRNKLFSWFQTKDNAYEVNFCIAWGTSIAVLWILTGDPLISVLPALAISFGDAVTGIVRNIVFGYRTKHWIGNIAMATLMIPLGYALAGQIGALAMSIASAIERIEINPVDDNILIAFSVTLIIALWRLFFF</sequence>
<evidence type="ECO:0000313" key="2">
    <source>
        <dbReference type="EMBL" id="HGQ63997.1"/>
    </source>
</evidence>
<feature type="transmembrane region" description="Helical" evidence="1">
    <location>
        <begin position="59"/>
        <end position="76"/>
    </location>
</feature>